<dbReference type="OrthoDB" id="5361883at2"/>
<evidence type="ECO:0000313" key="1">
    <source>
        <dbReference type="EMBL" id="QFR48625.1"/>
    </source>
</evidence>
<evidence type="ECO:0008006" key="3">
    <source>
        <dbReference type="Google" id="ProtNLM"/>
    </source>
</evidence>
<sequence length="123" mass="14513">MRVAVECKSPLLQKSLETFLKKYLSSNKQCDILIRDEECLGDERCFFIGTKNGADLLKPFSKSQLILALENRYKTLDKTEQEPVEEFEVEESMNFEILQKRIEFLTKKYQEDIINSIKAFYEK</sequence>
<gene>
    <name evidence="1" type="ORF">FJR48_02335</name>
</gene>
<reference evidence="1 2" key="1">
    <citation type="submission" date="2019-09" db="EMBL/GenBank/DDBJ databases">
        <title>Sulfurimonas gotlandica sp. nov., a chemoautotrophic and psychrotolerant epsilonproteobacterium isolated from a pelagic redoxcline, and an emended description of the genus Sulfurimonas.</title>
        <authorList>
            <person name="Wang S."/>
            <person name="Jiang L."/>
            <person name="Shao S."/>
        </authorList>
    </citation>
    <scope>NUCLEOTIDE SEQUENCE [LARGE SCALE GENOMIC DNA]</scope>
    <source>
        <strain evidence="1 2">GYSZ_1</strain>
    </source>
</reference>
<organism evidence="1 2">
    <name type="scientific">Sulfurimonas lithotrophica</name>
    <dbReference type="NCBI Taxonomy" id="2590022"/>
    <lineage>
        <taxon>Bacteria</taxon>
        <taxon>Pseudomonadati</taxon>
        <taxon>Campylobacterota</taxon>
        <taxon>Epsilonproteobacteria</taxon>
        <taxon>Campylobacterales</taxon>
        <taxon>Sulfurimonadaceae</taxon>
        <taxon>Sulfurimonas</taxon>
    </lineage>
</organism>
<dbReference type="RefSeq" id="WP_152306568.1">
    <property type="nucleotide sequence ID" value="NZ_CP043617.1"/>
</dbReference>
<dbReference type="KEGG" id="sulg:FJR48_02335"/>
<evidence type="ECO:0000313" key="2">
    <source>
        <dbReference type="Proteomes" id="UP000326944"/>
    </source>
</evidence>
<dbReference type="EMBL" id="CP043617">
    <property type="protein sequence ID" value="QFR48625.1"/>
    <property type="molecule type" value="Genomic_DNA"/>
</dbReference>
<dbReference type="AlphaFoldDB" id="A0A5P8NYV8"/>
<proteinExistence type="predicted"/>
<name>A0A5P8NYV8_9BACT</name>
<dbReference type="Proteomes" id="UP000326944">
    <property type="component" value="Chromosome"/>
</dbReference>
<keyword evidence="2" id="KW-1185">Reference proteome</keyword>
<accession>A0A5P8NYV8</accession>
<protein>
    <recommendedName>
        <fullName evidence="3">JHP0747 family</fullName>
    </recommendedName>
</protein>